<evidence type="ECO:0000256" key="4">
    <source>
        <dbReference type="ARBA" id="ARBA00022989"/>
    </source>
</evidence>
<evidence type="ECO:0000256" key="7">
    <source>
        <dbReference type="ARBA" id="ARBA00023306"/>
    </source>
</evidence>
<dbReference type="PANTHER" id="PTHR37485">
    <property type="entry name" value="CELL DIVISION PROTEIN FTSB"/>
    <property type="match status" value="1"/>
</dbReference>
<reference evidence="9 10" key="2">
    <citation type="submission" date="2019-05" db="EMBL/GenBank/DDBJ databases">
        <title>Genome evolution of the obligate endosymbiont Buchnera aphidicola.</title>
        <authorList>
            <person name="Moran N.A."/>
        </authorList>
    </citation>
    <scope>NUCLEOTIDE SEQUENCE [LARGE SCALE GENOMIC DNA]</scope>
    <source>
        <strain evidence="9 10">Hla</strain>
    </source>
</reference>
<reference evidence="9 10" key="1">
    <citation type="submission" date="2018-12" db="EMBL/GenBank/DDBJ databases">
        <authorList>
            <person name="Chong R.A."/>
        </authorList>
    </citation>
    <scope>NUCLEOTIDE SEQUENCE [LARGE SCALE GENOMIC DNA]</scope>
    <source>
        <strain evidence="9 10">Hla</strain>
    </source>
</reference>
<dbReference type="GO" id="GO:0005886">
    <property type="term" value="C:plasma membrane"/>
    <property type="evidence" value="ECO:0007669"/>
    <property type="project" value="UniProtKB-SubCell"/>
</dbReference>
<dbReference type="RefSeq" id="WP_158357892.1">
    <property type="nucleotide sequence ID" value="NZ_CP034876.1"/>
</dbReference>
<feature type="topological domain" description="Extracellular" evidence="8">
    <location>
        <begin position="22"/>
        <end position="66"/>
    </location>
</feature>
<feature type="topological domain" description="Cytoplasmic" evidence="8">
    <location>
        <begin position="1"/>
        <end position="3"/>
    </location>
</feature>
<keyword evidence="2 8" id="KW-0132">Cell division</keyword>
<dbReference type="InterPro" id="IPR007060">
    <property type="entry name" value="FtsL/DivIC"/>
</dbReference>
<sequence>MRLLKIFLLSLLIWLQYSLWLGRNGIVDYMKIHKKVIIEKKNNANLDIRNNQIILDIKNLNNHIKN</sequence>
<dbReference type="GO" id="GO:0043093">
    <property type="term" value="P:FtsZ-dependent cytokinesis"/>
    <property type="evidence" value="ECO:0007669"/>
    <property type="project" value="UniProtKB-UniRule"/>
</dbReference>
<keyword evidence="6 8" id="KW-0472">Membrane</keyword>
<evidence type="ECO:0000256" key="8">
    <source>
        <dbReference type="HAMAP-Rule" id="MF_00599"/>
    </source>
</evidence>
<dbReference type="OrthoDB" id="7061211at2"/>
<organism evidence="9 10">
    <name type="scientific">Buchnera aphidicola</name>
    <name type="common">Hyperomyzus lactucae</name>
    <dbReference type="NCBI Taxonomy" id="1241860"/>
    <lineage>
        <taxon>Bacteria</taxon>
        <taxon>Pseudomonadati</taxon>
        <taxon>Pseudomonadota</taxon>
        <taxon>Gammaproteobacteria</taxon>
        <taxon>Enterobacterales</taxon>
        <taxon>Erwiniaceae</taxon>
        <taxon>Buchnera</taxon>
    </lineage>
</organism>
<dbReference type="GO" id="GO:0030428">
    <property type="term" value="C:cell septum"/>
    <property type="evidence" value="ECO:0007669"/>
    <property type="project" value="TreeGrafter"/>
</dbReference>
<evidence type="ECO:0000256" key="1">
    <source>
        <dbReference type="ARBA" id="ARBA00022475"/>
    </source>
</evidence>
<dbReference type="Proteomes" id="UP000298738">
    <property type="component" value="Chromosome"/>
</dbReference>
<gene>
    <name evidence="8" type="primary">ftsB</name>
    <name evidence="9" type="ORF">D9V68_02145</name>
</gene>
<comment type="subcellular location">
    <subcellularLocation>
        <location evidence="8">Cell membrane</location>
        <topology evidence="8">Single-pass type II membrane protein</topology>
    </subcellularLocation>
    <text evidence="8">Localizes to the division septum.</text>
</comment>
<proteinExistence type="inferred from homology"/>
<comment type="similarity">
    <text evidence="8">Belongs to the FtsB family.</text>
</comment>
<dbReference type="AlphaFoldDB" id="A0A4D6YA19"/>
<name>A0A4D6YA19_9GAMM</name>
<evidence type="ECO:0000313" key="9">
    <source>
        <dbReference type="EMBL" id="QCI21135.1"/>
    </source>
</evidence>
<keyword evidence="4 8" id="KW-1133">Transmembrane helix</keyword>
<protein>
    <recommendedName>
        <fullName evidence="8">Cell division protein FtsB</fullName>
    </recommendedName>
</protein>
<dbReference type="HAMAP" id="MF_00599">
    <property type="entry name" value="FtsB"/>
    <property type="match status" value="1"/>
</dbReference>
<evidence type="ECO:0000256" key="5">
    <source>
        <dbReference type="ARBA" id="ARBA00023054"/>
    </source>
</evidence>
<keyword evidence="1 8" id="KW-1003">Cell membrane</keyword>
<dbReference type="InterPro" id="IPR023081">
    <property type="entry name" value="Cell_div_FtsB"/>
</dbReference>
<dbReference type="GO" id="GO:0032153">
    <property type="term" value="C:cell division site"/>
    <property type="evidence" value="ECO:0007669"/>
    <property type="project" value="UniProtKB-UniRule"/>
</dbReference>
<comment type="function">
    <text evidence="8">Essential cell division protein. May link together the upstream cell division proteins, which are predominantly cytoplasmic, with the downstream cell division proteins, which are predominantly extracellular.</text>
</comment>
<dbReference type="Pfam" id="PF04977">
    <property type="entry name" value="DivIC"/>
    <property type="match status" value="1"/>
</dbReference>
<evidence type="ECO:0000256" key="6">
    <source>
        <dbReference type="ARBA" id="ARBA00023136"/>
    </source>
</evidence>
<keyword evidence="3 8" id="KW-0812">Transmembrane</keyword>
<evidence type="ECO:0000256" key="3">
    <source>
        <dbReference type="ARBA" id="ARBA00022692"/>
    </source>
</evidence>
<evidence type="ECO:0000256" key="2">
    <source>
        <dbReference type="ARBA" id="ARBA00022618"/>
    </source>
</evidence>
<keyword evidence="5" id="KW-0175">Coiled coil</keyword>
<evidence type="ECO:0000313" key="10">
    <source>
        <dbReference type="Proteomes" id="UP000298738"/>
    </source>
</evidence>
<keyword evidence="7 8" id="KW-0131">Cell cycle</keyword>
<dbReference type="EMBL" id="CP034876">
    <property type="protein sequence ID" value="QCI21135.1"/>
    <property type="molecule type" value="Genomic_DNA"/>
</dbReference>
<accession>A0A4D6YA19</accession>
<dbReference type="PANTHER" id="PTHR37485:SF1">
    <property type="entry name" value="CELL DIVISION PROTEIN FTSB"/>
    <property type="match status" value="1"/>
</dbReference>